<dbReference type="InterPro" id="IPR039498">
    <property type="entry name" value="NTP_transf_5"/>
</dbReference>
<dbReference type="Proteomes" id="UP000533598">
    <property type="component" value="Unassembled WGS sequence"/>
</dbReference>
<name>A0A7W7CD84_9PSEU</name>
<dbReference type="AlphaFoldDB" id="A0A7W7CD84"/>
<dbReference type="RefSeq" id="WP_246492595.1">
    <property type="nucleotide sequence ID" value="NZ_BAAAUI010000046.1"/>
</dbReference>
<dbReference type="Gene3D" id="3.30.460.40">
    <property type="match status" value="1"/>
</dbReference>
<feature type="region of interest" description="Disordered" evidence="1">
    <location>
        <begin position="1"/>
        <end position="21"/>
    </location>
</feature>
<evidence type="ECO:0000313" key="3">
    <source>
        <dbReference type="Proteomes" id="UP000533598"/>
    </source>
</evidence>
<proteinExistence type="predicted"/>
<dbReference type="SUPFAM" id="SSF81301">
    <property type="entry name" value="Nucleotidyltransferase"/>
    <property type="match status" value="1"/>
</dbReference>
<evidence type="ECO:0008006" key="4">
    <source>
        <dbReference type="Google" id="ProtNLM"/>
    </source>
</evidence>
<sequence length="219" mass="23472">MADDLPPLPLEDPPDQPPTADPEALLRTLVKVVTTLRGQDIPFAVTGGAAVYARGGAASDHDIDLLVTVEDARRAVQALMDNGMRGAQPPEDWLLKAYDGDRLIDLIFRPNDRPVTAEQLAAAEDLRVGSVTAPVARATDLVVDKLLVLGPHRCDFTELLPMARALREQVDWERVATDTAGSPYAEAFLLLAKRLRIAPALGALGQRGGQGERSANTAV</sequence>
<evidence type="ECO:0000256" key="1">
    <source>
        <dbReference type="SAM" id="MobiDB-lite"/>
    </source>
</evidence>
<comment type="caution">
    <text evidence="2">The sequence shown here is derived from an EMBL/GenBank/DDBJ whole genome shotgun (WGS) entry which is preliminary data.</text>
</comment>
<evidence type="ECO:0000313" key="2">
    <source>
        <dbReference type="EMBL" id="MBB4679030.1"/>
    </source>
</evidence>
<keyword evidence="3" id="KW-1185">Reference proteome</keyword>
<dbReference type="EMBL" id="JACHMH010000001">
    <property type="protein sequence ID" value="MBB4679030.1"/>
    <property type="molecule type" value="Genomic_DNA"/>
</dbReference>
<feature type="compositionally biased region" description="Pro residues" evidence="1">
    <location>
        <begin position="1"/>
        <end position="20"/>
    </location>
</feature>
<reference evidence="2 3" key="1">
    <citation type="submission" date="2020-08" db="EMBL/GenBank/DDBJ databases">
        <title>Sequencing the genomes of 1000 actinobacteria strains.</title>
        <authorList>
            <person name="Klenk H.-P."/>
        </authorList>
    </citation>
    <scope>NUCLEOTIDE SEQUENCE [LARGE SCALE GENOMIC DNA]</scope>
    <source>
        <strain evidence="2 3">DSM 44230</strain>
    </source>
</reference>
<gene>
    <name evidence="2" type="ORF">HNR67_005148</name>
</gene>
<organism evidence="2 3">
    <name type="scientific">Crossiella cryophila</name>
    <dbReference type="NCBI Taxonomy" id="43355"/>
    <lineage>
        <taxon>Bacteria</taxon>
        <taxon>Bacillati</taxon>
        <taxon>Actinomycetota</taxon>
        <taxon>Actinomycetes</taxon>
        <taxon>Pseudonocardiales</taxon>
        <taxon>Pseudonocardiaceae</taxon>
        <taxon>Crossiella</taxon>
    </lineage>
</organism>
<accession>A0A7W7CD84</accession>
<dbReference type="InterPro" id="IPR043519">
    <property type="entry name" value="NT_sf"/>
</dbReference>
<dbReference type="Pfam" id="PF14907">
    <property type="entry name" value="NTP_transf_5"/>
    <property type="match status" value="1"/>
</dbReference>
<protein>
    <recommendedName>
        <fullName evidence="4">Nucleotidyltransferase family protein</fullName>
    </recommendedName>
</protein>